<keyword evidence="1 4" id="KW-0378">Hydrolase</keyword>
<feature type="short sequence motif" description="DGA/G" evidence="4">
    <location>
        <begin position="163"/>
        <end position="165"/>
    </location>
</feature>
<organism evidence="6 7">
    <name type="scientific">Candidatus Mediterraneibacter caccavium</name>
    <dbReference type="NCBI Taxonomy" id="2838661"/>
    <lineage>
        <taxon>Bacteria</taxon>
        <taxon>Bacillati</taxon>
        <taxon>Bacillota</taxon>
        <taxon>Clostridia</taxon>
        <taxon>Lachnospirales</taxon>
        <taxon>Lachnospiraceae</taxon>
        <taxon>Mediterraneibacter</taxon>
    </lineage>
</organism>
<keyword evidence="3 4" id="KW-0443">Lipid metabolism</keyword>
<dbReference type="InterPro" id="IPR016035">
    <property type="entry name" value="Acyl_Trfase/lysoPLipase"/>
</dbReference>
<dbReference type="CDD" id="cd07208">
    <property type="entry name" value="Pat_hypo_Ecoli_yjju_like"/>
    <property type="match status" value="1"/>
</dbReference>
<accession>A0A9D1VY65</accession>
<dbReference type="EMBL" id="DXFA01000154">
    <property type="protein sequence ID" value="HIX49160.1"/>
    <property type="molecule type" value="Genomic_DNA"/>
</dbReference>
<evidence type="ECO:0000256" key="1">
    <source>
        <dbReference type="ARBA" id="ARBA00022801"/>
    </source>
</evidence>
<sequence>MDIKKATLVLEGGATRGVFTSGALDYLMEKDVYLSHVIGVSAGACNAVDYVSRQPGRTRDCMIPQDKSGNYYYGLRDFVKERSVMNMDLIFDKYPNEIIPFDFDTYFHSEIKCELVTTNCLTGKAEYMDDRQDKSRLMKICRASCSMPLLTPIVNVDETPYLDGGLADSVPLKRAQETGNDKIVVILTKNEGYRKKVVSPALQRVYKRAYKSYPNLVRTIFRRSFEYNKMMNHIDQLEKRGEIFVLRPQVKPVSRLEKNKETLYAFYEHGYHYMERRFDDLMEYLEK</sequence>
<reference evidence="6" key="2">
    <citation type="submission" date="2021-04" db="EMBL/GenBank/DDBJ databases">
        <authorList>
            <person name="Gilroy R."/>
        </authorList>
    </citation>
    <scope>NUCLEOTIDE SEQUENCE</scope>
    <source>
        <strain evidence="6">ChiSjej5B23-15282</strain>
    </source>
</reference>
<gene>
    <name evidence="6" type="ORF">H9981_09170</name>
</gene>
<dbReference type="Pfam" id="PF19890">
    <property type="entry name" value="DUF6363"/>
    <property type="match status" value="1"/>
</dbReference>
<evidence type="ECO:0000256" key="3">
    <source>
        <dbReference type="ARBA" id="ARBA00023098"/>
    </source>
</evidence>
<dbReference type="SUPFAM" id="SSF52151">
    <property type="entry name" value="FabD/lysophospholipase-like"/>
    <property type="match status" value="1"/>
</dbReference>
<proteinExistence type="predicted"/>
<dbReference type="GO" id="GO:0016787">
    <property type="term" value="F:hydrolase activity"/>
    <property type="evidence" value="ECO:0007669"/>
    <property type="project" value="UniProtKB-UniRule"/>
</dbReference>
<dbReference type="AlphaFoldDB" id="A0A9D1VY65"/>
<dbReference type="Gene3D" id="3.40.1090.10">
    <property type="entry name" value="Cytosolic phospholipase A2 catalytic domain"/>
    <property type="match status" value="2"/>
</dbReference>
<evidence type="ECO:0000259" key="5">
    <source>
        <dbReference type="PROSITE" id="PS51635"/>
    </source>
</evidence>
<keyword evidence="2 4" id="KW-0442">Lipid degradation</keyword>
<dbReference type="PANTHER" id="PTHR14226">
    <property type="entry name" value="NEUROPATHY TARGET ESTERASE/SWISS CHEESE D.MELANOGASTER"/>
    <property type="match status" value="1"/>
</dbReference>
<evidence type="ECO:0000313" key="6">
    <source>
        <dbReference type="EMBL" id="HIX49160.1"/>
    </source>
</evidence>
<comment type="caution">
    <text evidence="4">Lacks conserved residue(s) required for the propagation of feature annotation.</text>
</comment>
<dbReference type="InterPro" id="IPR050301">
    <property type="entry name" value="NTE"/>
</dbReference>
<dbReference type="InterPro" id="IPR045943">
    <property type="entry name" value="DUF6363"/>
</dbReference>
<evidence type="ECO:0000313" key="7">
    <source>
        <dbReference type="Proteomes" id="UP000824243"/>
    </source>
</evidence>
<evidence type="ECO:0000256" key="2">
    <source>
        <dbReference type="ARBA" id="ARBA00022963"/>
    </source>
</evidence>
<dbReference type="InterPro" id="IPR037483">
    <property type="entry name" value="YjjU-like"/>
</dbReference>
<dbReference type="PANTHER" id="PTHR14226:SF25">
    <property type="entry name" value="PHOSPHOESTERASE"/>
    <property type="match status" value="1"/>
</dbReference>
<feature type="active site" description="Nucleophile" evidence="4">
    <location>
        <position position="41"/>
    </location>
</feature>
<evidence type="ECO:0000256" key="4">
    <source>
        <dbReference type="PROSITE-ProRule" id="PRU01161"/>
    </source>
</evidence>
<reference evidence="6" key="1">
    <citation type="journal article" date="2021" name="PeerJ">
        <title>Extensive microbial diversity within the chicken gut microbiome revealed by metagenomics and culture.</title>
        <authorList>
            <person name="Gilroy R."/>
            <person name="Ravi A."/>
            <person name="Getino M."/>
            <person name="Pursley I."/>
            <person name="Horton D.L."/>
            <person name="Alikhan N.F."/>
            <person name="Baker D."/>
            <person name="Gharbi K."/>
            <person name="Hall N."/>
            <person name="Watson M."/>
            <person name="Adriaenssens E.M."/>
            <person name="Foster-Nyarko E."/>
            <person name="Jarju S."/>
            <person name="Secka A."/>
            <person name="Antonio M."/>
            <person name="Oren A."/>
            <person name="Chaudhuri R.R."/>
            <person name="La Ragione R."/>
            <person name="Hildebrand F."/>
            <person name="Pallen M.J."/>
        </authorList>
    </citation>
    <scope>NUCLEOTIDE SEQUENCE</scope>
    <source>
        <strain evidence="6">ChiSjej5B23-15282</strain>
    </source>
</reference>
<dbReference type="Pfam" id="PF01734">
    <property type="entry name" value="Patatin"/>
    <property type="match status" value="1"/>
</dbReference>
<dbReference type="InterPro" id="IPR002641">
    <property type="entry name" value="PNPLA_dom"/>
</dbReference>
<comment type="caution">
    <text evidence="6">The sequence shown here is derived from an EMBL/GenBank/DDBJ whole genome shotgun (WGS) entry which is preliminary data.</text>
</comment>
<dbReference type="PROSITE" id="PS51635">
    <property type="entry name" value="PNPLA"/>
    <property type="match status" value="1"/>
</dbReference>
<dbReference type="GO" id="GO:0016042">
    <property type="term" value="P:lipid catabolic process"/>
    <property type="evidence" value="ECO:0007669"/>
    <property type="project" value="UniProtKB-UniRule"/>
</dbReference>
<name>A0A9D1VY65_9FIRM</name>
<dbReference type="Proteomes" id="UP000824243">
    <property type="component" value="Unassembled WGS sequence"/>
</dbReference>
<feature type="active site" description="Proton acceptor" evidence="4">
    <location>
        <position position="163"/>
    </location>
</feature>
<feature type="domain" description="PNPLA" evidence="5">
    <location>
        <begin position="8"/>
        <end position="176"/>
    </location>
</feature>
<protein>
    <submittedName>
        <fullName evidence="6">Patatin family protein</fullName>
    </submittedName>
</protein>
<feature type="short sequence motif" description="GXSXG" evidence="4">
    <location>
        <begin position="39"/>
        <end position="43"/>
    </location>
</feature>